<dbReference type="Pfam" id="PF03081">
    <property type="entry name" value="Exo70_C"/>
    <property type="match status" value="1"/>
</dbReference>
<dbReference type="InterPro" id="IPR004140">
    <property type="entry name" value="Exo70"/>
</dbReference>
<protein>
    <recommendedName>
        <fullName evidence="3">Exocyst subunit Exo70 family protein</fullName>
    </recommendedName>
</protein>
<keyword evidence="7" id="KW-1185">Reference proteome</keyword>
<reference evidence="6 7" key="1">
    <citation type="submission" date="2018-04" db="EMBL/GenBank/DDBJ databases">
        <authorList>
            <person name="Vogel A."/>
        </authorList>
    </citation>
    <scope>NUCLEOTIDE SEQUENCE [LARGE SCALE GENOMIC DNA]</scope>
</reference>
<evidence type="ECO:0000313" key="7">
    <source>
        <dbReference type="Proteomes" id="UP000595140"/>
    </source>
</evidence>
<dbReference type="InterPro" id="IPR016159">
    <property type="entry name" value="Cullin_repeat-like_dom_sf"/>
</dbReference>
<proteinExistence type="inferred from homology"/>
<feature type="domain" description="Exocyst complex subunit Exo70 C-terminal" evidence="5">
    <location>
        <begin position="365"/>
        <end position="765"/>
    </location>
</feature>
<evidence type="ECO:0000256" key="4">
    <source>
        <dbReference type="SAM" id="MobiDB-lite"/>
    </source>
</evidence>
<feature type="region of interest" description="Disordered" evidence="4">
    <location>
        <begin position="542"/>
        <end position="584"/>
    </location>
</feature>
<feature type="compositionally biased region" description="Low complexity" evidence="4">
    <location>
        <begin position="552"/>
        <end position="568"/>
    </location>
</feature>
<feature type="compositionally biased region" description="Basic and acidic residues" evidence="4">
    <location>
        <begin position="1"/>
        <end position="22"/>
    </location>
</feature>
<keyword evidence="2 3" id="KW-0813">Transport</keyword>
<feature type="region of interest" description="Disordered" evidence="4">
    <location>
        <begin position="1"/>
        <end position="111"/>
    </location>
</feature>
<gene>
    <name evidence="6" type="ORF">CCAM_LOCUS31926</name>
</gene>
<accession>A0A484MMT3</accession>
<sequence>MDTEKENGIENDTHNIETKNEDDAYEEMMGDSPPVKLLPPTNTVPDAEPDDEDEIQVTGDEDQGQETRAAAADHDGIQIQTGDDGRQATTSANAEDKGAELASQEEEEEEEEIITELPLDLSTVSDEVDQFISQINNISVEGGDGSQLPVDIPICVDQLASVVEAKLEEIIRSVSKWSQLGEEETASLLGAVNRVSRLSKSLLLSSHQINPSSEQTYARYISRVGGVLHRAVSYLEEEFRSYLEDYKFPDPADLPNQESPADLAGDDAAVEEVVDGCGSDTTTTTTTAVAEDNKFPAYPDETVSNLNRLARAMIFCGYKTECLQVYTISRRNALEECLRKVGFEKHSIDDVQKMNWEVVEREIAAWIATFKHCAEVTFSCERKLCDAVFCNCGDGGGGDDGSSSSSIIIFGGLSMGFVLQLFVFPEAVAMTKRSSEKLFKFLDLYEAMRDLLPTMYSNIPGECIGELKAEATLTRGRLGEAMVSIFTELENSIKADSGKTPVPGGAVHPLTRYIMNYLKLASDYKETLEQVFREHQKIDRADSATGSDFDYNSSSSNNNNSNSQQQPGGHHHQGHTAAATPRRQSPLEMQIAKVMELLDVNLENKSKLYKDPSLCSIFMMNNGRYILQKVRGSPQINALMGDQWCRKRSSDLRQYHKTYQRETWGRLLQCLSIEGLNVHGKINKPVLKERFKSFNAVFDEIHKTQTTWVIIDEQLQSELRVSISNMVIPAYRSFLARFSQTFTPGRQTEKYVKYQPEDIETYIDELFDGNATKK</sequence>
<dbReference type="Proteomes" id="UP000595140">
    <property type="component" value="Unassembled WGS sequence"/>
</dbReference>
<dbReference type="PANTHER" id="PTHR12542:SF127">
    <property type="entry name" value="EXOCYST COMPLEX COMPONENT EXO70C1"/>
    <property type="match status" value="1"/>
</dbReference>
<dbReference type="InterPro" id="IPR046364">
    <property type="entry name" value="Exo70_C"/>
</dbReference>
<evidence type="ECO:0000313" key="6">
    <source>
        <dbReference type="EMBL" id="VFQ90150.1"/>
    </source>
</evidence>
<feature type="compositionally biased region" description="Acidic residues" evidence="4">
    <location>
        <begin position="47"/>
        <end position="64"/>
    </location>
</feature>
<dbReference type="AlphaFoldDB" id="A0A484MMT3"/>
<evidence type="ECO:0000256" key="3">
    <source>
        <dbReference type="RuleBase" id="RU365026"/>
    </source>
</evidence>
<dbReference type="SUPFAM" id="SSF74788">
    <property type="entry name" value="Cullin repeat-like"/>
    <property type="match status" value="1"/>
</dbReference>
<organism evidence="6 7">
    <name type="scientific">Cuscuta campestris</name>
    <dbReference type="NCBI Taxonomy" id="132261"/>
    <lineage>
        <taxon>Eukaryota</taxon>
        <taxon>Viridiplantae</taxon>
        <taxon>Streptophyta</taxon>
        <taxon>Embryophyta</taxon>
        <taxon>Tracheophyta</taxon>
        <taxon>Spermatophyta</taxon>
        <taxon>Magnoliopsida</taxon>
        <taxon>eudicotyledons</taxon>
        <taxon>Gunneridae</taxon>
        <taxon>Pentapetalae</taxon>
        <taxon>asterids</taxon>
        <taxon>lamiids</taxon>
        <taxon>Solanales</taxon>
        <taxon>Convolvulaceae</taxon>
        <taxon>Cuscuteae</taxon>
        <taxon>Cuscuta</taxon>
        <taxon>Cuscuta subgen. Grammica</taxon>
        <taxon>Cuscuta sect. Cleistogrammica</taxon>
    </lineage>
</organism>
<name>A0A484MMT3_9ASTE</name>
<dbReference type="EMBL" id="OOIL02004011">
    <property type="protein sequence ID" value="VFQ90150.1"/>
    <property type="molecule type" value="Genomic_DNA"/>
</dbReference>
<evidence type="ECO:0000256" key="2">
    <source>
        <dbReference type="ARBA" id="ARBA00022448"/>
    </source>
</evidence>
<dbReference type="GO" id="GO:0000145">
    <property type="term" value="C:exocyst"/>
    <property type="evidence" value="ECO:0007669"/>
    <property type="project" value="InterPro"/>
</dbReference>
<dbReference type="GO" id="GO:0015031">
    <property type="term" value="P:protein transport"/>
    <property type="evidence" value="ECO:0007669"/>
    <property type="project" value="UniProtKB-KW"/>
</dbReference>
<dbReference type="GO" id="GO:0005546">
    <property type="term" value="F:phosphatidylinositol-4,5-bisphosphate binding"/>
    <property type="evidence" value="ECO:0007669"/>
    <property type="project" value="InterPro"/>
</dbReference>
<dbReference type="OrthoDB" id="1922221at2759"/>
<evidence type="ECO:0000259" key="5">
    <source>
        <dbReference type="Pfam" id="PF03081"/>
    </source>
</evidence>
<comment type="similarity">
    <text evidence="1 3">Belongs to the EXO70 family.</text>
</comment>
<dbReference type="Gene3D" id="1.20.1280.170">
    <property type="entry name" value="Exocyst complex component Exo70"/>
    <property type="match status" value="1"/>
</dbReference>
<dbReference type="PANTHER" id="PTHR12542">
    <property type="entry name" value="EXOCYST COMPLEX PROTEIN EXO70"/>
    <property type="match status" value="1"/>
</dbReference>
<keyword evidence="3" id="KW-0653">Protein transport</keyword>
<dbReference type="GO" id="GO:0006887">
    <property type="term" value="P:exocytosis"/>
    <property type="evidence" value="ECO:0007669"/>
    <property type="project" value="UniProtKB-KW"/>
</dbReference>
<comment type="function">
    <text evidence="3">Component of the exocyst complex.</text>
</comment>
<keyword evidence="3" id="KW-0268">Exocytosis</keyword>
<evidence type="ECO:0000256" key="1">
    <source>
        <dbReference type="ARBA" id="ARBA00006756"/>
    </source>
</evidence>